<organism evidence="1">
    <name type="scientific">Solanum chacoense</name>
    <name type="common">Chaco potato</name>
    <dbReference type="NCBI Taxonomy" id="4108"/>
    <lineage>
        <taxon>Eukaryota</taxon>
        <taxon>Viridiplantae</taxon>
        <taxon>Streptophyta</taxon>
        <taxon>Embryophyta</taxon>
        <taxon>Tracheophyta</taxon>
        <taxon>Spermatophyta</taxon>
        <taxon>Magnoliopsida</taxon>
        <taxon>eudicotyledons</taxon>
        <taxon>Gunneridae</taxon>
        <taxon>Pentapetalae</taxon>
        <taxon>asterids</taxon>
        <taxon>lamiids</taxon>
        <taxon>Solanales</taxon>
        <taxon>Solanaceae</taxon>
        <taxon>Solanoideae</taxon>
        <taxon>Solaneae</taxon>
        <taxon>Solanum</taxon>
    </lineage>
</organism>
<accession>A0A0V0GFA2</accession>
<dbReference type="EMBL" id="GEDG01041369">
    <property type="protein sequence ID" value="JAP06423.1"/>
    <property type="molecule type" value="Transcribed_RNA"/>
</dbReference>
<sequence>RRLDHRNPHISTSLLIKFVLHCLLPGNQLQNHHPKSIHVTLHRRHSRPLKLRRHISSRTFKLQTFTSTFLQFR</sequence>
<dbReference type="AlphaFoldDB" id="A0A0V0GFA2"/>
<name>A0A0V0GFA2_SOLCH</name>
<protein>
    <submittedName>
        <fullName evidence="1">Putative ovule protein</fullName>
    </submittedName>
</protein>
<evidence type="ECO:0000313" key="1">
    <source>
        <dbReference type="EMBL" id="JAP06423.1"/>
    </source>
</evidence>
<proteinExistence type="predicted"/>
<reference evidence="1" key="1">
    <citation type="submission" date="2015-12" db="EMBL/GenBank/DDBJ databases">
        <title>Gene expression during late stages of embryo sac development: a critical building block for successful pollen-pistil interactions.</title>
        <authorList>
            <person name="Liu Y."/>
            <person name="Joly V."/>
            <person name="Sabar M."/>
            <person name="Matton D.P."/>
        </authorList>
    </citation>
    <scope>NUCLEOTIDE SEQUENCE</scope>
</reference>
<feature type="non-terminal residue" evidence="1">
    <location>
        <position position="1"/>
    </location>
</feature>